<gene>
    <name evidence="1" type="ORF">CCR75_000398</name>
</gene>
<dbReference type="RefSeq" id="XP_067817141.1">
    <property type="nucleotide sequence ID" value="XM_067958506.1"/>
</dbReference>
<comment type="caution">
    <text evidence="1">The sequence shown here is derived from an EMBL/GenBank/DDBJ whole genome shotgun (WGS) entry which is preliminary data.</text>
</comment>
<dbReference type="GeneID" id="94344177"/>
<proteinExistence type="predicted"/>
<dbReference type="KEGG" id="blac:94344177"/>
<reference evidence="1 2" key="1">
    <citation type="journal article" date="2021" name="Genome Biol.">
        <title>AFLAP: assembly-free linkage analysis pipeline using k-mers from genome sequencing data.</title>
        <authorList>
            <person name="Fletcher K."/>
            <person name="Zhang L."/>
            <person name="Gil J."/>
            <person name="Han R."/>
            <person name="Cavanaugh K."/>
            <person name="Michelmore R."/>
        </authorList>
    </citation>
    <scope>NUCLEOTIDE SEQUENCE [LARGE SCALE GENOMIC DNA]</scope>
    <source>
        <strain evidence="1 2">SF5</strain>
    </source>
</reference>
<keyword evidence="2" id="KW-1185">Reference proteome</keyword>
<accession>A0A976FJ16</accession>
<protein>
    <submittedName>
        <fullName evidence="1">Uncharacterized protein</fullName>
    </submittedName>
</protein>
<dbReference type="Proteomes" id="UP000294530">
    <property type="component" value="Unassembled WGS sequence"/>
</dbReference>
<dbReference type="EMBL" id="SHOA02000005">
    <property type="protein sequence ID" value="TDH67642.1"/>
    <property type="molecule type" value="Genomic_DNA"/>
</dbReference>
<name>A0A976FJ16_BRELC</name>
<dbReference type="AlphaFoldDB" id="A0A976FJ16"/>
<sequence length="89" mass="9827">MALLKKGKPVEYALIQHPNFEDEPKGDSDQHWNVEWNRESAHSPANSSTLMSLALSSALQDKYPVKSDAGFAEPVAATDHNAERAEGHR</sequence>
<evidence type="ECO:0000313" key="2">
    <source>
        <dbReference type="Proteomes" id="UP000294530"/>
    </source>
</evidence>
<organism evidence="1 2">
    <name type="scientific">Bremia lactucae</name>
    <name type="common">Lettuce downy mildew</name>
    <dbReference type="NCBI Taxonomy" id="4779"/>
    <lineage>
        <taxon>Eukaryota</taxon>
        <taxon>Sar</taxon>
        <taxon>Stramenopiles</taxon>
        <taxon>Oomycota</taxon>
        <taxon>Peronosporomycetes</taxon>
        <taxon>Peronosporales</taxon>
        <taxon>Peronosporaceae</taxon>
        <taxon>Bremia</taxon>
    </lineage>
</organism>
<evidence type="ECO:0000313" key="1">
    <source>
        <dbReference type="EMBL" id="TDH67642.1"/>
    </source>
</evidence>